<proteinExistence type="predicted"/>
<dbReference type="EMBL" id="UINC01144011">
    <property type="protein sequence ID" value="SVD33262.1"/>
    <property type="molecule type" value="Genomic_DNA"/>
</dbReference>
<name>A0A382UGL9_9ZZZZ</name>
<sequence length="42" mass="4973">VKTKKPEVMKRWEVSRDSGDQMVAQANYRWRVEALKWLLPAA</sequence>
<reference evidence="1" key="1">
    <citation type="submission" date="2018-05" db="EMBL/GenBank/DDBJ databases">
        <authorList>
            <person name="Lanie J.A."/>
            <person name="Ng W.-L."/>
            <person name="Kazmierczak K.M."/>
            <person name="Andrzejewski T.M."/>
            <person name="Davidsen T.M."/>
            <person name="Wayne K.J."/>
            <person name="Tettelin H."/>
            <person name="Glass J.I."/>
            <person name="Rusch D."/>
            <person name="Podicherti R."/>
            <person name="Tsui H.-C.T."/>
            <person name="Winkler M.E."/>
        </authorList>
    </citation>
    <scope>NUCLEOTIDE SEQUENCE</scope>
</reference>
<dbReference type="AlphaFoldDB" id="A0A382UGL9"/>
<feature type="non-terminal residue" evidence="1">
    <location>
        <position position="42"/>
    </location>
</feature>
<gene>
    <name evidence="1" type="ORF">METZ01_LOCUS386116</name>
</gene>
<accession>A0A382UGL9</accession>
<evidence type="ECO:0000313" key="1">
    <source>
        <dbReference type="EMBL" id="SVD33262.1"/>
    </source>
</evidence>
<protein>
    <submittedName>
        <fullName evidence="1">Uncharacterized protein</fullName>
    </submittedName>
</protein>
<organism evidence="1">
    <name type="scientific">marine metagenome</name>
    <dbReference type="NCBI Taxonomy" id="408172"/>
    <lineage>
        <taxon>unclassified sequences</taxon>
        <taxon>metagenomes</taxon>
        <taxon>ecological metagenomes</taxon>
    </lineage>
</organism>
<feature type="non-terminal residue" evidence="1">
    <location>
        <position position="1"/>
    </location>
</feature>